<dbReference type="InterPro" id="IPR036423">
    <property type="entry name" value="SOD-like_Cu/Zn_dom_sf"/>
</dbReference>
<accession>A0A2T9YEJ5</accession>
<dbReference type="STRING" id="61424.A0A2T9YEJ5"/>
<feature type="chain" id="PRO_5015432496" evidence="1">
    <location>
        <begin position="19"/>
        <end position="197"/>
    </location>
</feature>
<dbReference type="GO" id="GO:0006801">
    <property type="term" value="P:superoxide metabolic process"/>
    <property type="evidence" value="ECO:0007669"/>
    <property type="project" value="InterPro"/>
</dbReference>
<organism evidence="2 3">
    <name type="scientific">Furculomyces boomerangus</name>
    <dbReference type="NCBI Taxonomy" id="61424"/>
    <lineage>
        <taxon>Eukaryota</taxon>
        <taxon>Fungi</taxon>
        <taxon>Fungi incertae sedis</taxon>
        <taxon>Zoopagomycota</taxon>
        <taxon>Kickxellomycotina</taxon>
        <taxon>Harpellomycetes</taxon>
        <taxon>Harpellales</taxon>
        <taxon>Harpellaceae</taxon>
        <taxon>Furculomyces</taxon>
    </lineage>
</organism>
<dbReference type="AlphaFoldDB" id="A0A2T9YEJ5"/>
<evidence type="ECO:0000256" key="1">
    <source>
        <dbReference type="SAM" id="SignalP"/>
    </source>
</evidence>
<comment type="caution">
    <text evidence="2">The sequence shown here is derived from an EMBL/GenBank/DDBJ whole genome shotgun (WGS) entry which is preliminary data.</text>
</comment>
<keyword evidence="1" id="KW-0732">Signal</keyword>
<dbReference type="EMBL" id="MBFT01000463">
    <property type="protein sequence ID" value="PVU90753.1"/>
    <property type="molecule type" value="Genomic_DNA"/>
</dbReference>
<dbReference type="Proteomes" id="UP000245699">
    <property type="component" value="Unassembled WGS sequence"/>
</dbReference>
<dbReference type="SUPFAM" id="SSF49329">
    <property type="entry name" value="Cu,Zn superoxide dismutase-like"/>
    <property type="match status" value="1"/>
</dbReference>
<proteinExistence type="predicted"/>
<sequence>MFTKNILFSILLMGLSNAAVTPGRTAVAKLQGEVSGIVGFSEIIDTDGEPAFFVGVDLSRPNENRTPLFVTVDLKGLAPDTEYAYSINTGTVSGDNCSNTGQVFDPLQRVTDIKTYNCDKFHVFETCALGDLSLINRQATGGGNLGTFSDTFVVNYLSFDAPGGRNIIGRNIAIAFSNGTIVSCGNIALSQQENTPK</sequence>
<protein>
    <submittedName>
        <fullName evidence="2">Uncharacterized protein</fullName>
    </submittedName>
</protein>
<dbReference type="GO" id="GO:0046872">
    <property type="term" value="F:metal ion binding"/>
    <property type="evidence" value="ECO:0007669"/>
    <property type="project" value="InterPro"/>
</dbReference>
<name>A0A2T9YEJ5_9FUNG</name>
<gene>
    <name evidence="2" type="ORF">BB559_004456</name>
</gene>
<dbReference type="Gene3D" id="2.60.40.200">
    <property type="entry name" value="Superoxide dismutase, copper/zinc binding domain"/>
    <property type="match status" value="1"/>
</dbReference>
<keyword evidence="3" id="KW-1185">Reference proteome</keyword>
<reference evidence="2 3" key="1">
    <citation type="journal article" date="2018" name="MBio">
        <title>Comparative Genomics Reveals the Core Gene Toolbox for the Fungus-Insect Symbiosis.</title>
        <authorList>
            <person name="Wang Y."/>
            <person name="Stata M."/>
            <person name="Wang W."/>
            <person name="Stajich J.E."/>
            <person name="White M.M."/>
            <person name="Moncalvo J.M."/>
        </authorList>
    </citation>
    <scope>NUCLEOTIDE SEQUENCE [LARGE SCALE GENOMIC DNA]</scope>
    <source>
        <strain evidence="2 3">AUS-77-4</strain>
    </source>
</reference>
<evidence type="ECO:0000313" key="3">
    <source>
        <dbReference type="Proteomes" id="UP000245699"/>
    </source>
</evidence>
<evidence type="ECO:0000313" key="2">
    <source>
        <dbReference type="EMBL" id="PVU90753.1"/>
    </source>
</evidence>
<feature type="signal peptide" evidence="1">
    <location>
        <begin position="1"/>
        <end position="18"/>
    </location>
</feature>